<organism evidence="2 3">
    <name type="scientific">Corynebacterium amycolatum</name>
    <dbReference type="NCBI Taxonomy" id="43765"/>
    <lineage>
        <taxon>Bacteria</taxon>
        <taxon>Bacillati</taxon>
        <taxon>Actinomycetota</taxon>
        <taxon>Actinomycetes</taxon>
        <taxon>Mycobacteriales</taxon>
        <taxon>Corynebacteriaceae</taxon>
        <taxon>Corynebacterium</taxon>
    </lineage>
</organism>
<dbReference type="RefSeq" id="WP_347658683.1">
    <property type="nucleotide sequence ID" value="NZ_JASOOY020000028.1"/>
</dbReference>
<protein>
    <submittedName>
        <fullName evidence="2">Uncharacterized protein</fullName>
    </submittedName>
</protein>
<dbReference type="AlphaFoldDB" id="A0AAW9STM7"/>
<reference evidence="2" key="1">
    <citation type="submission" date="2023-05" db="EMBL/GenBank/DDBJ databases">
        <authorList>
            <person name="Du J."/>
        </authorList>
    </citation>
    <scope>NUCLEOTIDE SEQUENCE</scope>
    <source>
        <strain evidence="2">UMB1064</strain>
    </source>
</reference>
<dbReference type="EMBL" id="JASOOY020000028">
    <property type="protein sequence ID" value="MEO3717508.1"/>
    <property type="molecule type" value="Genomic_DNA"/>
</dbReference>
<accession>A0AAW9STM7</accession>
<reference evidence="2" key="2">
    <citation type="submission" date="2024-05" db="EMBL/GenBank/DDBJ databases">
        <authorList>
            <person name="Wolfe A."/>
        </authorList>
    </citation>
    <scope>NUCLEOTIDE SEQUENCE</scope>
    <source>
        <strain evidence="2">UMB1064</strain>
    </source>
</reference>
<proteinExistence type="predicted"/>
<name>A0AAW9STM7_CORAY</name>
<feature type="compositionally biased region" description="Low complexity" evidence="1">
    <location>
        <begin position="176"/>
        <end position="212"/>
    </location>
</feature>
<dbReference type="Proteomes" id="UP001223646">
    <property type="component" value="Unassembled WGS sequence"/>
</dbReference>
<feature type="region of interest" description="Disordered" evidence="1">
    <location>
        <begin position="264"/>
        <end position="294"/>
    </location>
</feature>
<gene>
    <name evidence="2" type="ORF">QP460_007900</name>
</gene>
<feature type="compositionally biased region" description="Basic and acidic residues" evidence="1">
    <location>
        <begin position="165"/>
        <end position="175"/>
    </location>
</feature>
<evidence type="ECO:0000256" key="1">
    <source>
        <dbReference type="SAM" id="MobiDB-lite"/>
    </source>
</evidence>
<feature type="compositionally biased region" description="Low complexity" evidence="1">
    <location>
        <begin position="233"/>
        <end position="250"/>
    </location>
</feature>
<feature type="region of interest" description="Disordered" evidence="1">
    <location>
        <begin position="162"/>
        <end position="251"/>
    </location>
</feature>
<comment type="caution">
    <text evidence="2">The sequence shown here is derived from an EMBL/GenBank/DDBJ whole genome shotgun (WGS) entry which is preliminary data.</text>
</comment>
<evidence type="ECO:0000313" key="2">
    <source>
        <dbReference type="EMBL" id="MEO3717508.1"/>
    </source>
</evidence>
<sequence length="454" mass="46590">MTILIGDIKDIGLRPTEGTVTVFSARTRRANGAGGVITRERRDYPLSGGRFRTGELDPGRTTVELVAPGVFESWTFDLPADGTVSLVDAVELSVDYSPDSAVVNGAAAAAAKAERWAGEAAGSAAVAGRARDEAVAAQASVSRVVESAVTVVRGEFTDLTGRAESAADRAEEARDTAGTSADAAASSAEAAADSAATAEGHVSAVAESASRAESARDAAEGQAMSAESHADRAAGSASAAEHSAGAARDAVGAVNDAASRAQAARVGSEQARDEAVQAAESAKTGAPVGGWEITSLSQGVRESLGRADSALTTVPTATASSAGSVKLAGDLAGTWDAPTVPGLETVMKRIALLEQMRDVLTLTTGKPAPDQVKDELTRRGLDYTTVEKIPFSIDASQNTNLDFMFRGFSKLREAPLLLNTSAVYSMANMFQGCYSLETVHEMKGRLVALPRGLG</sequence>
<evidence type="ECO:0000313" key="3">
    <source>
        <dbReference type="Proteomes" id="UP001223646"/>
    </source>
</evidence>